<evidence type="ECO:0000313" key="1">
    <source>
        <dbReference type="EMBL" id="KAH7653784.1"/>
    </source>
</evidence>
<proteinExistence type="predicted"/>
<dbReference type="Proteomes" id="UP000827976">
    <property type="component" value="Chromosome 19"/>
</dbReference>
<dbReference type="EMBL" id="CM037029">
    <property type="protein sequence ID" value="KAH7653784.1"/>
    <property type="molecule type" value="Genomic_DNA"/>
</dbReference>
<evidence type="ECO:0000313" key="2">
    <source>
        <dbReference type="Proteomes" id="UP000827976"/>
    </source>
</evidence>
<comment type="caution">
    <text evidence="1">The sequence shown here is derived from an EMBL/GenBank/DDBJ whole genome shotgun (WGS) entry which is preliminary data.</text>
</comment>
<gene>
    <name evidence="1" type="ORF">IHE45_19G102900</name>
</gene>
<protein>
    <submittedName>
        <fullName evidence="1">Uncharacterized protein</fullName>
    </submittedName>
</protein>
<keyword evidence="2" id="KW-1185">Reference proteome</keyword>
<sequence>MESMDNEHHSTILSRLDRLDIMMGYLEEIKTSKATGNSFASTTTTTTSEGALGNSSVNSSPKSITDVVTETQKKGSLLDRVNHLENRVMKLSLQVEKENQEDKSFNKENKKHKKGLKQLVKSCVNGGDVMTKD</sequence>
<organism evidence="1 2">
    <name type="scientific">Dioscorea alata</name>
    <name type="common">Purple yam</name>
    <dbReference type="NCBI Taxonomy" id="55571"/>
    <lineage>
        <taxon>Eukaryota</taxon>
        <taxon>Viridiplantae</taxon>
        <taxon>Streptophyta</taxon>
        <taxon>Embryophyta</taxon>
        <taxon>Tracheophyta</taxon>
        <taxon>Spermatophyta</taxon>
        <taxon>Magnoliopsida</taxon>
        <taxon>Liliopsida</taxon>
        <taxon>Dioscoreales</taxon>
        <taxon>Dioscoreaceae</taxon>
        <taxon>Dioscorea</taxon>
    </lineage>
</organism>
<reference evidence="2" key="1">
    <citation type="journal article" date="2022" name="Nat. Commun.">
        <title>Chromosome evolution and the genetic basis of agronomically important traits in greater yam.</title>
        <authorList>
            <person name="Bredeson J.V."/>
            <person name="Lyons J.B."/>
            <person name="Oniyinde I.O."/>
            <person name="Okereke N.R."/>
            <person name="Kolade O."/>
            <person name="Nnabue I."/>
            <person name="Nwadili C.O."/>
            <person name="Hribova E."/>
            <person name="Parker M."/>
            <person name="Nwogha J."/>
            <person name="Shu S."/>
            <person name="Carlson J."/>
            <person name="Kariba R."/>
            <person name="Muthemba S."/>
            <person name="Knop K."/>
            <person name="Barton G.J."/>
            <person name="Sherwood A.V."/>
            <person name="Lopez-Montes A."/>
            <person name="Asiedu R."/>
            <person name="Jamnadass R."/>
            <person name="Muchugi A."/>
            <person name="Goodstein D."/>
            <person name="Egesi C.N."/>
            <person name="Featherston J."/>
            <person name="Asfaw A."/>
            <person name="Simpson G.G."/>
            <person name="Dolezel J."/>
            <person name="Hendre P.S."/>
            <person name="Van Deynze A."/>
            <person name="Kumar P.L."/>
            <person name="Obidiegwu J.E."/>
            <person name="Bhattacharjee R."/>
            <person name="Rokhsar D.S."/>
        </authorList>
    </citation>
    <scope>NUCLEOTIDE SEQUENCE [LARGE SCALE GENOMIC DNA]</scope>
    <source>
        <strain evidence="2">cv. TDa95/00328</strain>
    </source>
</reference>
<name>A0ACB7U0D4_DIOAL</name>
<accession>A0ACB7U0D4</accession>